<dbReference type="OrthoDB" id="3068835at2759"/>
<feature type="region of interest" description="Disordered" evidence="1">
    <location>
        <begin position="1"/>
        <end position="80"/>
    </location>
</feature>
<gene>
    <name evidence="2" type="ORF">BT63DRAFT_313236</name>
</gene>
<feature type="compositionally biased region" description="Polar residues" evidence="1">
    <location>
        <begin position="34"/>
        <end position="54"/>
    </location>
</feature>
<dbReference type="Proteomes" id="UP000799302">
    <property type="component" value="Unassembled WGS sequence"/>
</dbReference>
<dbReference type="AlphaFoldDB" id="A0A6A6U3Z3"/>
<proteinExistence type="predicted"/>
<sequence length="726" mass="80318">MDPKALEAAGRSIERPDSIISMTTTTSINDYDDTLSSVTTPRGQSPIQHSSGSSDLPPPSYDESQAAYLDPSPLPRTGTNDTIVFRTTVPQHGFPPPQHLEDAGYGVNDAFTTRDGTETELGDQPRASALLYQALAFTSSPAPPQTDNYVSHLTRPVAIPAITSSLSSTDSVRFARLYARALQSTSITAAQFASFVDGLNAICTASAFTASHLHASTPFRFNASAPNADVPREEWVRAFIQLSNADFFGPRGLRVQITNLPELAELAKIPDRHSFRDSMCRAVLDAASAGQGTAGDESLEVARDAAQSLDPYIEPLTKMIPAMHRDSEMMDHIANGLANFDIAESDRKGGQSSASTAVPSNPIRTQSDFNAQAVPFELERATSDPSTSTTGGALNKFWNPLGLGPLSLGPIIPPRIPPSDRPHPLDRSQSVQTWGEDFGVRMQKWGEEYGKRWNQWGQEYGQAWQEWGNDINTKFAGRSSTSVNNIRGQHNDGGASRESFVSMNSHASASDSSKAIKRKPVNSSSFCTPKNTSSCPISGMRSSSTLAEPEHDPDFPDLDANLDDISVSSSSTSSSDSSWADDPQQSYNLRIAELESARSQAQLHGKKKPAHIERDYAQGLAKATNERRKREERFEKKMKSIEVRRHSRAFKRQLHAWKKAWYKDLKAAKKERKSHADVQKITNKRMKEFHAYKAQWEEKRREIQGLDYSRRGEWLERRRERRMCKG</sequence>
<dbReference type="PANTHER" id="PTHR38887">
    <property type="entry name" value="CHROMOSOME 21, WHOLE GENOME SHOTGUN SEQUENCE"/>
    <property type="match status" value="1"/>
</dbReference>
<feature type="region of interest" description="Disordered" evidence="1">
    <location>
        <begin position="411"/>
        <end position="430"/>
    </location>
</feature>
<feature type="compositionally biased region" description="Low complexity" evidence="1">
    <location>
        <begin position="563"/>
        <end position="582"/>
    </location>
</feature>
<name>A0A6A6U3Z3_9PEZI</name>
<protein>
    <submittedName>
        <fullName evidence="2">Uncharacterized protein</fullName>
    </submittedName>
</protein>
<feature type="region of interest" description="Disordered" evidence="1">
    <location>
        <begin position="345"/>
        <end position="368"/>
    </location>
</feature>
<dbReference type="EMBL" id="MU004238">
    <property type="protein sequence ID" value="KAF2666620.1"/>
    <property type="molecule type" value="Genomic_DNA"/>
</dbReference>
<feature type="compositionally biased region" description="Polar residues" evidence="1">
    <location>
        <begin position="478"/>
        <end position="488"/>
    </location>
</feature>
<evidence type="ECO:0000256" key="1">
    <source>
        <dbReference type="SAM" id="MobiDB-lite"/>
    </source>
</evidence>
<evidence type="ECO:0000313" key="2">
    <source>
        <dbReference type="EMBL" id="KAF2666620.1"/>
    </source>
</evidence>
<feature type="compositionally biased region" description="Low complexity" evidence="1">
    <location>
        <begin position="18"/>
        <end position="28"/>
    </location>
</feature>
<accession>A0A6A6U3Z3</accession>
<reference evidence="2" key="1">
    <citation type="journal article" date="2020" name="Stud. Mycol.">
        <title>101 Dothideomycetes genomes: a test case for predicting lifestyles and emergence of pathogens.</title>
        <authorList>
            <person name="Haridas S."/>
            <person name="Albert R."/>
            <person name="Binder M."/>
            <person name="Bloem J."/>
            <person name="Labutti K."/>
            <person name="Salamov A."/>
            <person name="Andreopoulos B."/>
            <person name="Baker S."/>
            <person name="Barry K."/>
            <person name="Bills G."/>
            <person name="Bluhm B."/>
            <person name="Cannon C."/>
            <person name="Castanera R."/>
            <person name="Culley D."/>
            <person name="Daum C."/>
            <person name="Ezra D."/>
            <person name="Gonzalez J."/>
            <person name="Henrissat B."/>
            <person name="Kuo A."/>
            <person name="Liang C."/>
            <person name="Lipzen A."/>
            <person name="Lutzoni F."/>
            <person name="Magnuson J."/>
            <person name="Mondo S."/>
            <person name="Nolan M."/>
            <person name="Ohm R."/>
            <person name="Pangilinan J."/>
            <person name="Park H.-J."/>
            <person name="Ramirez L."/>
            <person name="Alfaro M."/>
            <person name="Sun H."/>
            <person name="Tritt A."/>
            <person name="Yoshinaga Y."/>
            <person name="Zwiers L.-H."/>
            <person name="Turgeon B."/>
            <person name="Goodwin S."/>
            <person name="Spatafora J."/>
            <person name="Crous P."/>
            <person name="Grigoriev I."/>
        </authorList>
    </citation>
    <scope>NUCLEOTIDE SEQUENCE</scope>
    <source>
        <strain evidence="2">CBS 115976</strain>
    </source>
</reference>
<feature type="compositionally biased region" description="Polar residues" evidence="1">
    <location>
        <begin position="350"/>
        <end position="368"/>
    </location>
</feature>
<dbReference type="InterPro" id="IPR053221">
    <property type="entry name" value="Burnettramic_acid_biosynth"/>
</dbReference>
<dbReference type="PANTHER" id="PTHR38887:SF1">
    <property type="entry name" value="RAS MODIFICATION PROTEIN ERF4"/>
    <property type="match status" value="1"/>
</dbReference>
<evidence type="ECO:0000313" key="3">
    <source>
        <dbReference type="Proteomes" id="UP000799302"/>
    </source>
</evidence>
<feature type="compositionally biased region" description="Low complexity" evidence="1">
    <location>
        <begin position="502"/>
        <end position="513"/>
    </location>
</feature>
<feature type="region of interest" description="Disordered" evidence="1">
    <location>
        <begin position="475"/>
        <end position="583"/>
    </location>
</feature>
<keyword evidence="3" id="KW-1185">Reference proteome</keyword>
<feature type="compositionally biased region" description="Polar residues" evidence="1">
    <location>
        <begin position="521"/>
        <end position="546"/>
    </location>
</feature>
<organism evidence="2 3">
    <name type="scientific">Microthyrium microscopicum</name>
    <dbReference type="NCBI Taxonomy" id="703497"/>
    <lineage>
        <taxon>Eukaryota</taxon>
        <taxon>Fungi</taxon>
        <taxon>Dikarya</taxon>
        <taxon>Ascomycota</taxon>
        <taxon>Pezizomycotina</taxon>
        <taxon>Dothideomycetes</taxon>
        <taxon>Dothideomycetes incertae sedis</taxon>
        <taxon>Microthyriales</taxon>
        <taxon>Microthyriaceae</taxon>
        <taxon>Microthyrium</taxon>
    </lineage>
</organism>